<dbReference type="HOGENOM" id="CLU_2412996_0_0_1"/>
<evidence type="ECO:0000313" key="1">
    <source>
        <dbReference type="EMBL" id="CCD42476.1"/>
    </source>
</evidence>
<dbReference type="EMBL" id="FQ790246">
    <property type="protein sequence ID" value="CCD42476.1"/>
    <property type="molecule type" value="Genomic_DNA"/>
</dbReference>
<evidence type="ECO:0000313" key="2">
    <source>
        <dbReference type="Proteomes" id="UP000008177"/>
    </source>
</evidence>
<reference evidence="2" key="1">
    <citation type="journal article" date="2011" name="PLoS Genet.">
        <title>Genomic analysis of the necrotrophic fungal pathogens Sclerotinia sclerotiorum and Botrytis cinerea.</title>
        <authorList>
            <person name="Amselem J."/>
            <person name="Cuomo C.A."/>
            <person name="van Kan J.A."/>
            <person name="Viaud M."/>
            <person name="Benito E.P."/>
            <person name="Couloux A."/>
            <person name="Coutinho P.M."/>
            <person name="de Vries R.P."/>
            <person name="Dyer P.S."/>
            <person name="Fillinger S."/>
            <person name="Fournier E."/>
            <person name="Gout L."/>
            <person name="Hahn M."/>
            <person name="Kohn L."/>
            <person name="Lapalu N."/>
            <person name="Plummer K.M."/>
            <person name="Pradier J.M."/>
            <person name="Quevillon E."/>
            <person name="Sharon A."/>
            <person name="Simon A."/>
            <person name="ten Have A."/>
            <person name="Tudzynski B."/>
            <person name="Tudzynski P."/>
            <person name="Wincker P."/>
            <person name="Andrew M."/>
            <person name="Anthouard V."/>
            <person name="Beever R.E."/>
            <person name="Beffa R."/>
            <person name="Benoit I."/>
            <person name="Bouzid O."/>
            <person name="Brault B."/>
            <person name="Chen Z."/>
            <person name="Choquer M."/>
            <person name="Collemare J."/>
            <person name="Cotton P."/>
            <person name="Danchin E.G."/>
            <person name="Da Silva C."/>
            <person name="Gautier A."/>
            <person name="Giraud C."/>
            <person name="Giraud T."/>
            <person name="Gonzalez C."/>
            <person name="Grossetete S."/>
            <person name="Guldener U."/>
            <person name="Henrissat B."/>
            <person name="Howlett B.J."/>
            <person name="Kodira C."/>
            <person name="Kretschmer M."/>
            <person name="Lappartient A."/>
            <person name="Leroch M."/>
            <person name="Levis C."/>
            <person name="Mauceli E."/>
            <person name="Neuveglise C."/>
            <person name="Oeser B."/>
            <person name="Pearson M."/>
            <person name="Poulain J."/>
            <person name="Poussereau N."/>
            <person name="Quesneville H."/>
            <person name="Rascle C."/>
            <person name="Schumacher J."/>
            <person name="Segurens B."/>
            <person name="Sexton A."/>
            <person name="Silva E."/>
            <person name="Sirven C."/>
            <person name="Soanes D.M."/>
            <person name="Talbot N.J."/>
            <person name="Templeton M."/>
            <person name="Yandava C."/>
            <person name="Yarden O."/>
            <person name="Zeng Q."/>
            <person name="Rollins J.A."/>
            <person name="Lebrun M.H."/>
            <person name="Dickman M."/>
        </authorList>
    </citation>
    <scope>NUCLEOTIDE SEQUENCE [LARGE SCALE GENOMIC DNA]</scope>
    <source>
        <strain evidence="2">T4</strain>
    </source>
</reference>
<gene>
    <name evidence="1" type="ORF">BofuT4_uP075590.1</name>
</gene>
<dbReference type="AlphaFoldDB" id="G2XNM0"/>
<protein>
    <submittedName>
        <fullName evidence="1">Uncharacterized protein</fullName>
    </submittedName>
</protein>
<name>G2XNM0_BOTF4</name>
<organism evidence="1 2">
    <name type="scientific">Botryotinia fuckeliana (strain T4)</name>
    <name type="common">Noble rot fungus</name>
    <name type="synonym">Botrytis cinerea</name>
    <dbReference type="NCBI Taxonomy" id="999810"/>
    <lineage>
        <taxon>Eukaryota</taxon>
        <taxon>Fungi</taxon>
        <taxon>Dikarya</taxon>
        <taxon>Ascomycota</taxon>
        <taxon>Pezizomycotina</taxon>
        <taxon>Leotiomycetes</taxon>
        <taxon>Helotiales</taxon>
        <taxon>Sclerotiniaceae</taxon>
        <taxon>Botrytis</taxon>
    </lineage>
</organism>
<proteinExistence type="predicted"/>
<accession>G2XNM0</accession>
<sequence>MMPLPHLCPPGQTSRMSMADASCPMMVTPELNKIPTSGSNSKVTIYHQNVIRCINNRLKECHQCLNRLSEGEWSTTDNISCTAALRLEKWFY</sequence>
<dbReference type="InParanoid" id="G2XNM0"/>
<dbReference type="Proteomes" id="UP000008177">
    <property type="component" value="Unplaced contigs"/>
</dbReference>